<dbReference type="InterPro" id="IPR031571">
    <property type="entry name" value="RcpC_dom"/>
</dbReference>
<organism evidence="3">
    <name type="scientific">hydrothermal vent metagenome</name>
    <dbReference type="NCBI Taxonomy" id="652676"/>
    <lineage>
        <taxon>unclassified sequences</taxon>
        <taxon>metagenomes</taxon>
        <taxon>ecological metagenomes</taxon>
    </lineage>
</organism>
<proteinExistence type="predicted"/>
<protein>
    <recommendedName>
        <fullName evidence="2">Flp pilus assembly protein RcpC/CpaB domain-containing protein</fullName>
    </recommendedName>
</protein>
<gene>
    <name evidence="3" type="ORF">MNBD_UNCLBAC01-526</name>
</gene>
<keyword evidence="1" id="KW-0472">Membrane</keyword>
<evidence type="ECO:0000259" key="2">
    <source>
        <dbReference type="Pfam" id="PF16976"/>
    </source>
</evidence>
<sequence>MALNLENKKQIATLLLAIGLGLVAVFLTSQYVENNLQKRAQAYKKDFEKKTIGPLVGEIGGLKQEIKKMAAAQASLAKRQQQQAKLVKAASTQKSRQPMQTKTLTDSSVFSVITPRGKRAFTISIDSLSAVGGLINPGDLVDIIAELTLPDKNNKKNTGEQVITSVLFQQIQILAVGTNFKPIGNALVYQAQQREAKLKVTLAVDPEQAGLLTFAQANGKLQLSLRPPTELGIKSLEVASWDALSEYVLESQGTRLAVPEKKSTVKSSDTEGDSDEIKPFIQIFRGGQEL</sequence>
<name>A0A3B1DF28_9ZZZZ</name>
<keyword evidence="1" id="KW-0812">Transmembrane</keyword>
<reference evidence="3" key="1">
    <citation type="submission" date="2018-06" db="EMBL/GenBank/DDBJ databases">
        <authorList>
            <person name="Zhirakovskaya E."/>
        </authorList>
    </citation>
    <scope>NUCLEOTIDE SEQUENCE</scope>
</reference>
<dbReference type="NCBIfam" id="TIGR03177">
    <property type="entry name" value="pilus_cpaB"/>
    <property type="match status" value="1"/>
</dbReference>
<evidence type="ECO:0000256" key="1">
    <source>
        <dbReference type="SAM" id="Phobius"/>
    </source>
</evidence>
<dbReference type="InterPro" id="IPR017592">
    <property type="entry name" value="Pilus_assmbl_Flp-typ_CpaB"/>
</dbReference>
<feature type="transmembrane region" description="Helical" evidence="1">
    <location>
        <begin position="12"/>
        <end position="32"/>
    </location>
</feature>
<dbReference type="EMBL" id="UOGJ01000129">
    <property type="protein sequence ID" value="VAX37461.1"/>
    <property type="molecule type" value="Genomic_DNA"/>
</dbReference>
<accession>A0A3B1DF28</accession>
<dbReference type="AlphaFoldDB" id="A0A3B1DF28"/>
<keyword evidence="1" id="KW-1133">Transmembrane helix</keyword>
<evidence type="ECO:0000313" key="3">
    <source>
        <dbReference type="EMBL" id="VAX37461.1"/>
    </source>
</evidence>
<feature type="domain" description="Flp pilus assembly protein RcpC/CpaB" evidence="2">
    <location>
        <begin position="110"/>
        <end position="226"/>
    </location>
</feature>
<dbReference type="Pfam" id="PF16976">
    <property type="entry name" value="RcpC"/>
    <property type="match status" value="1"/>
</dbReference>